<feature type="domain" description="Glycine-rich" evidence="1">
    <location>
        <begin position="67"/>
        <end position="293"/>
    </location>
</feature>
<dbReference type="EMBL" id="KU686197">
    <property type="protein sequence ID" value="AOV58607.1"/>
    <property type="molecule type" value="Genomic_DNA"/>
</dbReference>
<sequence length="300" mass="31586">MATNLRDLLGTITSDSALSGYDPETLLPSYPLKDFNVQYFTPGSYIAQGSDTPMSDIDSYHYTYYPDWTVPADATQVLMEIWGGGGGGAVSCCCSHGPGGGAGAYAYKLLKGSDVVPGCKYQLCIASSTCRTASKTGRRGCKTYVTGFGLTNFCADGGFGGCNYCSTQGCTWLTPRKNESECVYGCCAIYHGADGGSIGLPGAYYAICYGDRCHNKFFFPYPGGLVSSQGGYVGTRHHCGHCNCHYCEWCYSKMQVGFGQGSTCNATSIPGFGGVTASTCENGPVCGSGGHGGMIRISYK</sequence>
<accession>A0A1D8KKA7</accession>
<dbReference type="RefSeq" id="YP_009321365.1">
    <property type="nucleotide sequence ID" value="NC_031906.1"/>
</dbReference>
<evidence type="ECO:0000313" key="5">
    <source>
        <dbReference type="Proteomes" id="UP000204537"/>
    </source>
</evidence>
<name>A0A1D8KKA7_9CAUD</name>
<gene>
    <name evidence="4" type="ORF">C421010_102</name>
    <name evidence="2" type="ORF">S250808_102</name>
    <name evidence="3" type="ORF">T040910_102</name>
</gene>
<dbReference type="EMBL" id="KU686199">
    <property type="protein sequence ID" value="AOV59085.1"/>
    <property type="molecule type" value="Genomic_DNA"/>
</dbReference>
<evidence type="ECO:0000313" key="4">
    <source>
        <dbReference type="EMBL" id="AOV59085.1"/>
    </source>
</evidence>
<dbReference type="Proteomes" id="UP000204537">
    <property type="component" value="Segment"/>
</dbReference>
<dbReference type="GeneID" id="30306392"/>
<evidence type="ECO:0000313" key="2">
    <source>
        <dbReference type="EMBL" id="AOV58607.1"/>
    </source>
</evidence>
<evidence type="ECO:0000313" key="3">
    <source>
        <dbReference type="EMBL" id="AOV58846.1"/>
    </source>
</evidence>
<dbReference type="KEGG" id="vg:30306392"/>
<protein>
    <recommendedName>
        <fullName evidence="1">Glycine-rich domain-containing protein</fullName>
    </recommendedName>
</protein>
<dbReference type="Proteomes" id="UP000240804">
    <property type="component" value="Segment"/>
</dbReference>
<organism evidence="4 5">
    <name type="scientific">Synechococcus phage S-CAM3</name>
    <dbReference type="NCBI Taxonomy" id="1883366"/>
    <lineage>
        <taxon>Viruses</taxon>
        <taxon>Duplodnaviria</taxon>
        <taxon>Heunggongvirae</taxon>
        <taxon>Uroviricota</taxon>
        <taxon>Caudoviricetes</taxon>
        <taxon>Pantevenvirales</taxon>
        <taxon>Kyanoviridae</taxon>
        <taxon>Charybdisvirus</taxon>
        <taxon>Charybdisvirus scam3</taxon>
    </lineage>
</organism>
<proteinExistence type="predicted"/>
<keyword evidence="5" id="KW-1185">Reference proteome</keyword>
<evidence type="ECO:0000313" key="6">
    <source>
        <dbReference type="Proteomes" id="UP000240804"/>
    </source>
</evidence>
<dbReference type="EMBL" id="KU686198">
    <property type="protein sequence ID" value="AOV58846.1"/>
    <property type="molecule type" value="Genomic_DNA"/>
</dbReference>
<dbReference type="OrthoDB" id="35330at10239"/>
<dbReference type="Pfam" id="PF21722">
    <property type="entry name" value="Gly_rich_2"/>
    <property type="match status" value="1"/>
</dbReference>
<evidence type="ECO:0000259" key="1">
    <source>
        <dbReference type="Pfam" id="PF21722"/>
    </source>
</evidence>
<dbReference type="InterPro" id="IPR049304">
    <property type="entry name" value="Gly_rich_dom"/>
</dbReference>
<reference evidence="5 6" key="1">
    <citation type="journal article" date="2016" name="Virology">
        <title>The genomic content and context of auxiliary metabolic genes in marine cyanomyoviruses.</title>
        <authorList>
            <person name="Crummett L.T."/>
            <person name="Puxty R.J."/>
            <person name="Weihe C."/>
            <person name="Marston M.F."/>
            <person name="Martiny J.B."/>
        </authorList>
    </citation>
    <scope>NUCLEOTIDE SEQUENCE [LARGE SCALE GENOMIC DNA]</scope>
    <source>
        <strain evidence="2">0808SB25</strain>
        <strain evidence="3">0910TB04</strain>
        <strain evidence="4">1010CC42</strain>
    </source>
</reference>
<dbReference type="Proteomes" id="UP000240920">
    <property type="component" value="Segment"/>
</dbReference>